<comment type="catalytic activity">
    <reaction evidence="13 14">
        <text>indole-3-pyruvate + 2 oxidized [2Fe-2S]-[ferredoxin] + CoA = (indol-3-yl)acetyl-CoA + 2 reduced [2Fe-2S]-[ferredoxin] + CO2 + H(+)</text>
        <dbReference type="Rhea" id="RHEA:12645"/>
        <dbReference type="Rhea" id="RHEA-COMP:10000"/>
        <dbReference type="Rhea" id="RHEA-COMP:10001"/>
        <dbReference type="ChEBI" id="CHEBI:15378"/>
        <dbReference type="ChEBI" id="CHEBI:16526"/>
        <dbReference type="ChEBI" id="CHEBI:17640"/>
        <dbReference type="ChEBI" id="CHEBI:33737"/>
        <dbReference type="ChEBI" id="CHEBI:33738"/>
        <dbReference type="ChEBI" id="CHEBI:57271"/>
        <dbReference type="ChEBI" id="CHEBI:57287"/>
        <dbReference type="EC" id="1.2.7.8"/>
    </reaction>
</comment>
<dbReference type="InterPro" id="IPR002880">
    <property type="entry name" value="Pyrv_Fd/Flavodoxin_OxRdtase_N"/>
</dbReference>
<dbReference type="PANTHER" id="PTHR43710">
    <property type="entry name" value="2-HYDROXYACYL-COA LYASE"/>
    <property type="match status" value="1"/>
</dbReference>
<evidence type="ECO:0000313" key="19">
    <source>
        <dbReference type="Proteomes" id="UP000184196"/>
    </source>
</evidence>
<evidence type="ECO:0000256" key="7">
    <source>
        <dbReference type="ARBA" id="ARBA00022723"/>
    </source>
</evidence>
<dbReference type="Pfam" id="PF01855">
    <property type="entry name" value="POR_N"/>
    <property type="match status" value="1"/>
</dbReference>
<feature type="binding site" evidence="15">
    <location>
        <position position="573"/>
    </location>
    <ligand>
        <name>[4Fe-4S] cluster</name>
        <dbReference type="ChEBI" id="CHEBI:49883"/>
        <label>2</label>
    </ligand>
</feature>
<evidence type="ECO:0000259" key="17">
    <source>
        <dbReference type="PROSITE" id="PS51379"/>
    </source>
</evidence>
<dbReference type="CDD" id="cd07034">
    <property type="entry name" value="TPP_PYR_PFOR_IOR-alpha_like"/>
    <property type="match status" value="1"/>
</dbReference>
<keyword evidence="8 14" id="KW-0249">Electron transport</keyword>
<keyword evidence="7 14" id="KW-0479">Metal-binding</keyword>
<evidence type="ECO:0000256" key="8">
    <source>
        <dbReference type="ARBA" id="ARBA00022982"/>
    </source>
</evidence>
<evidence type="ECO:0000256" key="12">
    <source>
        <dbReference type="ARBA" id="ARBA00030514"/>
    </source>
</evidence>
<dbReference type="InterPro" id="IPR017896">
    <property type="entry name" value="4Fe4S_Fe-S-bd"/>
</dbReference>
<accession>A0A1M4YNY0</accession>
<dbReference type="Gene3D" id="3.30.70.20">
    <property type="match status" value="1"/>
</dbReference>
<dbReference type="NCBIfam" id="TIGR03336">
    <property type="entry name" value="IOR_alpha"/>
    <property type="match status" value="1"/>
</dbReference>
<comment type="function">
    <text evidence="1 14">Catalyzes the ferredoxin-dependent oxidative decarboxylation of arylpyruvates.</text>
</comment>
<keyword evidence="6 14" id="KW-0004">4Fe-4S</keyword>
<evidence type="ECO:0000256" key="1">
    <source>
        <dbReference type="ARBA" id="ARBA00002995"/>
    </source>
</evidence>
<reference evidence="19" key="1">
    <citation type="submission" date="2016-11" db="EMBL/GenBank/DDBJ databases">
        <authorList>
            <person name="Varghese N."/>
            <person name="Submissions S."/>
        </authorList>
    </citation>
    <scope>NUCLEOTIDE SEQUENCE [LARGE SCALE GENOMIC DNA]</scope>
    <source>
        <strain evidence="19">DSM 11792</strain>
    </source>
</reference>
<dbReference type="AlphaFoldDB" id="A0A1M4YNY0"/>
<evidence type="ECO:0000256" key="13">
    <source>
        <dbReference type="ARBA" id="ARBA00048332"/>
    </source>
</evidence>
<keyword evidence="9 14" id="KW-0560">Oxidoreductase</keyword>
<evidence type="ECO:0000256" key="14">
    <source>
        <dbReference type="PIRNR" id="PIRNR006439"/>
    </source>
</evidence>
<dbReference type="EMBL" id="FQUW01000014">
    <property type="protein sequence ID" value="SHF07212.1"/>
    <property type="molecule type" value="Genomic_DNA"/>
</dbReference>
<dbReference type="Proteomes" id="UP000184196">
    <property type="component" value="Unassembled WGS sequence"/>
</dbReference>
<comment type="subunit">
    <text evidence="2">Heterodimer of the IorA and IorB subunits.</text>
</comment>
<evidence type="ECO:0000256" key="2">
    <source>
        <dbReference type="ARBA" id="ARBA00011238"/>
    </source>
</evidence>
<keyword evidence="19" id="KW-1185">Reference proteome</keyword>
<comment type="cofactor">
    <cofactor evidence="14 15">
        <name>[4Fe-4S] cluster</name>
        <dbReference type="ChEBI" id="CHEBI:49883"/>
    </cofactor>
    <text evidence="14 15">Binds 2 [4Fe-4S] clusters. In this family the first cluster has a non-standard and varying [4Fe-4S] binding motif CX(2)CX(2)CX(4-5)CP.</text>
</comment>
<dbReference type="FunFam" id="3.40.50.970:FF:000039">
    <property type="entry name" value="Indolepyruvate oxidoreductase subunit IorA"/>
    <property type="match status" value="1"/>
</dbReference>
<dbReference type="EC" id="1.2.7.8" evidence="3 14"/>
<keyword evidence="5 14" id="KW-0813">Transport</keyword>
<evidence type="ECO:0000256" key="5">
    <source>
        <dbReference type="ARBA" id="ARBA00022448"/>
    </source>
</evidence>
<evidence type="ECO:0000313" key="18">
    <source>
        <dbReference type="EMBL" id="SHF07212.1"/>
    </source>
</evidence>
<sequence>MKELMTGNEAIARGAYENGVTVGVGYPGTPSTEILENFSRYPGIKAQWAPNEKVALEVGLGASLAGARVLVTMKHVGVNVAADPLMTAAYTGVNGGLVLVSADDPGMHSSQNEQDNRFYARFARIPMFEPSDSQEALDMVGLALQVSEDFDLPVMLRTTTRVAHSQSLVEVKERKEIPLKPYRKDAPKWLMVPAYGRLRRQSLEERLQRLKAYTETTPVNFITWGDRRVGVITSGVSYQYVREAMPGVSILKLGMTHPLPEGLIRQFAAGVEKLVVVEELDPYLEDFVRGLGLEVTGKKIFPAWNEFTPGLIRSRAVAAGLPVPAPDKEEGAASPPRELPPVPGRPPVLCPGCPHRGVFYVLHKLKLLVTGDIGCYTLGGLPPLEGMDTCVCMGASIGMAHGCELADSTLSRRTVAVIGDSTFFHSGITGLLNMVYNGGQGTVIILDNRTTAMTGHQEHPGTGKTLMGEPAPAVDLEALVRALGVSRVRVVDPLKVAELTQAIQEEVACGAPSVIIARRPCALLHREKRPPVMVDREACTGCRSCLKLGCPAISVQDKKAAVEAITCNGCGLCVQVCRFGALKEGGENND</sequence>
<keyword evidence="10 14" id="KW-0408">Iron</keyword>
<dbReference type="PANTHER" id="PTHR43710:SF5">
    <property type="entry name" value="INDOLEPYRUVATE FERREDOXIN OXIDOREDUCTASE ALPHA SUBUNIT"/>
    <property type="match status" value="1"/>
</dbReference>
<evidence type="ECO:0000256" key="4">
    <source>
        <dbReference type="ARBA" id="ARBA00017710"/>
    </source>
</evidence>
<dbReference type="InterPro" id="IPR011766">
    <property type="entry name" value="TPP_enzyme_TPP-bd"/>
</dbReference>
<dbReference type="PROSITE" id="PS51379">
    <property type="entry name" value="4FE4S_FER_2"/>
    <property type="match status" value="2"/>
</dbReference>
<name>A0A1M4YNY0_9FIRM</name>
<dbReference type="GO" id="GO:0046872">
    <property type="term" value="F:metal ion binding"/>
    <property type="evidence" value="ECO:0007669"/>
    <property type="project" value="UniProtKB-UniRule"/>
</dbReference>
<dbReference type="Gene3D" id="3.40.50.970">
    <property type="match status" value="2"/>
</dbReference>
<feature type="binding site" evidence="15">
    <location>
        <position position="545"/>
    </location>
    <ligand>
        <name>[4Fe-4S] cluster</name>
        <dbReference type="ChEBI" id="CHEBI:49883"/>
        <label>1</label>
    </ligand>
</feature>
<dbReference type="InterPro" id="IPR029061">
    <property type="entry name" value="THDP-binding"/>
</dbReference>
<dbReference type="Pfam" id="PF02775">
    <property type="entry name" value="TPP_enzyme_C"/>
    <property type="match status" value="1"/>
</dbReference>
<dbReference type="InterPro" id="IPR017721">
    <property type="entry name" value="IorA"/>
</dbReference>
<feature type="binding site" evidence="15">
    <location>
        <position position="542"/>
    </location>
    <ligand>
        <name>[4Fe-4S] cluster</name>
        <dbReference type="ChEBI" id="CHEBI:49883"/>
        <label>1</label>
    </ligand>
</feature>
<evidence type="ECO:0000256" key="11">
    <source>
        <dbReference type="ARBA" id="ARBA00023014"/>
    </source>
</evidence>
<dbReference type="SUPFAM" id="SSF52518">
    <property type="entry name" value="Thiamin diphosphate-binding fold (THDP-binding)"/>
    <property type="match status" value="2"/>
</dbReference>
<evidence type="ECO:0000256" key="15">
    <source>
        <dbReference type="PIRSR" id="PIRSR006439-50"/>
    </source>
</evidence>
<dbReference type="GO" id="GO:0043805">
    <property type="term" value="F:indolepyruvate ferredoxin oxidoreductase activity"/>
    <property type="evidence" value="ECO:0007669"/>
    <property type="project" value="UniProtKB-UniRule"/>
</dbReference>
<evidence type="ECO:0000256" key="9">
    <source>
        <dbReference type="ARBA" id="ARBA00023002"/>
    </source>
</evidence>
<dbReference type="InterPro" id="IPR009014">
    <property type="entry name" value="Transketo_C/PFOR_II"/>
</dbReference>
<feature type="binding site" evidence="15">
    <location>
        <position position="577"/>
    </location>
    <ligand>
        <name>[4Fe-4S] cluster</name>
        <dbReference type="ChEBI" id="CHEBI:49883"/>
        <label>1</label>
    </ligand>
</feature>
<evidence type="ECO:0000256" key="16">
    <source>
        <dbReference type="SAM" id="MobiDB-lite"/>
    </source>
</evidence>
<evidence type="ECO:0000256" key="3">
    <source>
        <dbReference type="ARBA" id="ARBA00012812"/>
    </source>
</evidence>
<evidence type="ECO:0000256" key="10">
    <source>
        <dbReference type="ARBA" id="ARBA00023004"/>
    </source>
</evidence>
<keyword evidence="11 14" id="KW-0411">Iron-sulfur</keyword>
<dbReference type="InterPro" id="IPR045025">
    <property type="entry name" value="HACL1-like"/>
</dbReference>
<protein>
    <recommendedName>
        <fullName evidence="4 14">Indolepyruvate oxidoreductase subunit IorA</fullName>
        <shortName evidence="14">IOR</shortName>
        <ecNumber evidence="3 14">1.2.7.8</ecNumber>
    </recommendedName>
    <alternativeName>
        <fullName evidence="12 14">Indolepyruvate ferredoxin oxidoreductase subunit alpha</fullName>
    </alternativeName>
</protein>
<dbReference type="GO" id="GO:0030976">
    <property type="term" value="F:thiamine pyrophosphate binding"/>
    <property type="evidence" value="ECO:0007669"/>
    <property type="project" value="InterPro"/>
</dbReference>
<dbReference type="RefSeq" id="WP_073164502.1">
    <property type="nucleotide sequence ID" value="NZ_FQUW01000014.1"/>
</dbReference>
<feature type="binding site" evidence="15">
    <location>
        <position position="570"/>
    </location>
    <ligand>
        <name>[4Fe-4S] cluster</name>
        <dbReference type="ChEBI" id="CHEBI:49883"/>
        <label>2</label>
    </ligand>
</feature>
<dbReference type="CDD" id="cd02008">
    <property type="entry name" value="TPP_IOR_alpha"/>
    <property type="match status" value="1"/>
</dbReference>
<feature type="region of interest" description="Disordered" evidence="16">
    <location>
        <begin position="323"/>
        <end position="343"/>
    </location>
</feature>
<feature type="binding site" evidence="15">
    <location>
        <position position="550"/>
    </location>
    <ligand>
        <name>[4Fe-4S] cluster</name>
        <dbReference type="ChEBI" id="CHEBI:49883"/>
        <label>2</label>
    </ligand>
</feature>
<feature type="domain" description="4Fe-4S ferredoxin-type" evidence="17">
    <location>
        <begin position="530"/>
        <end position="557"/>
    </location>
</feature>
<gene>
    <name evidence="18" type="ORF">SAMN02745218_01391</name>
</gene>
<dbReference type="OrthoDB" id="9804603at2"/>
<dbReference type="GO" id="GO:0051539">
    <property type="term" value="F:4 iron, 4 sulfur cluster binding"/>
    <property type="evidence" value="ECO:0007669"/>
    <property type="project" value="UniProtKB-UniRule"/>
</dbReference>
<feature type="binding site" evidence="15">
    <location>
        <position position="539"/>
    </location>
    <ligand>
        <name>[4Fe-4S] cluster</name>
        <dbReference type="ChEBI" id="CHEBI:49883"/>
        <label>1</label>
    </ligand>
</feature>
<evidence type="ECO:0000256" key="6">
    <source>
        <dbReference type="ARBA" id="ARBA00022485"/>
    </source>
</evidence>
<dbReference type="PIRSF" id="PIRSF006439">
    <property type="entry name" value="Indolepyruvate_ferr_oxidored"/>
    <property type="match status" value="1"/>
</dbReference>
<keyword evidence="18" id="KW-0670">Pyruvate</keyword>
<organism evidence="18 19">
    <name type="scientific">Desulfofundulus australicus DSM 11792</name>
    <dbReference type="NCBI Taxonomy" id="1121425"/>
    <lineage>
        <taxon>Bacteria</taxon>
        <taxon>Bacillati</taxon>
        <taxon>Bacillota</taxon>
        <taxon>Clostridia</taxon>
        <taxon>Eubacteriales</taxon>
        <taxon>Peptococcaceae</taxon>
        <taxon>Desulfofundulus</taxon>
    </lineage>
</organism>
<feature type="domain" description="4Fe-4S ferredoxin-type" evidence="17">
    <location>
        <begin position="558"/>
        <end position="587"/>
    </location>
</feature>
<dbReference type="SUPFAM" id="SSF52922">
    <property type="entry name" value="TK C-terminal domain-like"/>
    <property type="match status" value="1"/>
</dbReference>
<dbReference type="Pfam" id="PF13237">
    <property type="entry name" value="Fer4_10"/>
    <property type="match status" value="1"/>
</dbReference>
<feature type="binding site" evidence="15">
    <location>
        <position position="567"/>
    </location>
    <ligand>
        <name>[4Fe-4S] cluster</name>
        <dbReference type="ChEBI" id="CHEBI:49883"/>
        <label>2</label>
    </ligand>
</feature>
<proteinExistence type="predicted"/>